<keyword evidence="2" id="KW-0812">Transmembrane</keyword>
<accession>A0A445AU70</accession>
<name>A0A445AU70_ARAHY</name>
<organism evidence="3 4">
    <name type="scientific">Arachis hypogaea</name>
    <name type="common">Peanut</name>
    <dbReference type="NCBI Taxonomy" id="3818"/>
    <lineage>
        <taxon>Eukaryota</taxon>
        <taxon>Viridiplantae</taxon>
        <taxon>Streptophyta</taxon>
        <taxon>Embryophyta</taxon>
        <taxon>Tracheophyta</taxon>
        <taxon>Spermatophyta</taxon>
        <taxon>Magnoliopsida</taxon>
        <taxon>eudicotyledons</taxon>
        <taxon>Gunneridae</taxon>
        <taxon>Pentapetalae</taxon>
        <taxon>rosids</taxon>
        <taxon>fabids</taxon>
        <taxon>Fabales</taxon>
        <taxon>Fabaceae</taxon>
        <taxon>Papilionoideae</taxon>
        <taxon>50 kb inversion clade</taxon>
        <taxon>dalbergioids sensu lato</taxon>
        <taxon>Dalbergieae</taxon>
        <taxon>Pterocarpus clade</taxon>
        <taxon>Arachis</taxon>
    </lineage>
</organism>
<feature type="transmembrane region" description="Helical" evidence="2">
    <location>
        <begin position="117"/>
        <end position="137"/>
    </location>
</feature>
<keyword evidence="4" id="KW-1185">Reference proteome</keyword>
<dbReference type="Proteomes" id="UP000289738">
    <property type="component" value="Chromosome B01"/>
</dbReference>
<evidence type="ECO:0000313" key="4">
    <source>
        <dbReference type="Proteomes" id="UP000289738"/>
    </source>
</evidence>
<protein>
    <submittedName>
        <fullName evidence="3">Uncharacterized protein</fullName>
    </submittedName>
</protein>
<evidence type="ECO:0000256" key="1">
    <source>
        <dbReference type="SAM" id="Coils"/>
    </source>
</evidence>
<evidence type="ECO:0000256" key="2">
    <source>
        <dbReference type="SAM" id="Phobius"/>
    </source>
</evidence>
<feature type="coiled-coil region" evidence="1">
    <location>
        <begin position="9"/>
        <end position="36"/>
    </location>
</feature>
<dbReference type="EMBL" id="SDMP01000011">
    <property type="protein sequence ID" value="RYR29980.1"/>
    <property type="molecule type" value="Genomic_DNA"/>
</dbReference>
<dbReference type="AlphaFoldDB" id="A0A445AU70"/>
<keyword evidence="2" id="KW-0472">Membrane</keyword>
<comment type="caution">
    <text evidence="3">The sequence shown here is derived from an EMBL/GenBank/DDBJ whole genome shotgun (WGS) entry which is preliminary data.</text>
</comment>
<reference evidence="3 4" key="1">
    <citation type="submission" date="2019-01" db="EMBL/GenBank/DDBJ databases">
        <title>Sequencing of cultivated peanut Arachis hypogaea provides insights into genome evolution and oil improvement.</title>
        <authorList>
            <person name="Chen X."/>
        </authorList>
    </citation>
    <scope>NUCLEOTIDE SEQUENCE [LARGE SCALE GENOMIC DNA]</scope>
    <source>
        <strain evidence="4">cv. Fuhuasheng</strain>
        <tissue evidence="3">Leaves</tissue>
    </source>
</reference>
<keyword evidence="1" id="KW-0175">Coiled coil</keyword>
<evidence type="ECO:0000313" key="3">
    <source>
        <dbReference type="EMBL" id="RYR29980.1"/>
    </source>
</evidence>
<gene>
    <name evidence="3" type="ORF">Ahy_B01g054708</name>
</gene>
<keyword evidence="2" id="KW-1133">Transmembrane helix</keyword>
<sequence length="153" mass="17264">MIPSGHVSKLKAYAEIRNAEVEHTALENKFSQMKERQQSYDSALTVVKKNWEQGSTSKDITNFLVQEPITVATITHVTPANNVSTTDLLVSKWQSSAAIVTMVTGEQSLDAASAETGTYYVTIIILYLIPCFFFHLAERNLTYFVIYKHNFCY</sequence>
<proteinExistence type="predicted"/>